<reference evidence="2 3" key="1">
    <citation type="journal article" date="2014" name="J. Biotechnol.">
        <title>Complete genome sequence of the actinobacterium Amycolatopsis japonica MG417-CF17(T) (=DSM 44213T) producing (S,S)-N,N'-ethylenediaminedisuccinic acid.</title>
        <authorList>
            <person name="Stegmann E."/>
            <person name="Albersmeier A."/>
            <person name="Spohn M."/>
            <person name="Gert H."/>
            <person name="Weber T."/>
            <person name="Wohlleben W."/>
            <person name="Kalinowski J."/>
            <person name="Ruckert C."/>
        </authorList>
    </citation>
    <scope>NUCLEOTIDE SEQUENCE [LARGE SCALE GENOMIC DNA]</scope>
    <source>
        <strain evidence="3">MG417-CF17 (DSM 44213)</strain>
    </source>
</reference>
<gene>
    <name evidence="2" type="ORF">AJAP_29260</name>
</gene>
<evidence type="ECO:0000259" key="1">
    <source>
        <dbReference type="Pfam" id="PF13480"/>
    </source>
</evidence>
<dbReference type="eggNOG" id="COG3146">
    <property type="taxonomic scope" value="Bacteria"/>
</dbReference>
<evidence type="ECO:0000313" key="2">
    <source>
        <dbReference type="EMBL" id="AIG78685.1"/>
    </source>
</evidence>
<dbReference type="Pfam" id="PF13480">
    <property type="entry name" value="Acetyltransf_6"/>
    <property type="match status" value="1"/>
</dbReference>
<dbReference type="AlphaFoldDB" id="A0A075V713"/>
<dbReference type="RefSeq" id="WP_038517115.1">
    <property type="nucleotide sequence ID" value="NZ_CP008953.1"/>
</dbReference>
<dbReference type="Proteomes" id="UP000028492">
    <property type="component" value="Chromosome"/>
</dbReference>
<proteinExistence type="predicted"/>
<protein>
    <recommendedName>
        <fullName evidence="1">BioF2-like acetyltransferase domain-containing protein</fullName>
    </recommendedName>
</protein>
<dbReference type="SUPFAM" id="SSF55729">
    <property type="entry name" value="Acyl-CoA N-acyltransferases (Nat)"/>
    <property type="match status" value="1"/>
</dbReference>
<dbReference type="KEGG" id="aja:AJAP_29260"/>
<name>A0A075V713_9PSEU</name>
<evidence type="ECO:0000313" key="3">
    <source>
        <dbReference type="Proteomes" id="UP000028492"/>
    </source>
</evidence>
<keyword evidence="3" id="KW-1185">Reference proteome</keyword>
<feature type="domain" description="BioF2-like acetyltransferase" evidence="1">
    <location>
        <begin position="179"/>
        <end position="319"/>
    </location>
</feature>
<sequence>MKTGFHDPRTDPVPVGWPEFFRAARLHPVWDYDLMGLDAWTARNPPVLATVSDGAKILAAFSVLVCRPRLRYRFAPTPGHRLLRPFWAEVCQPWLSGYPGLAFAPEVAAADRRPLIRDFERSLRRRFGPGLLGVLYRALGQDFAQDLQGRGRLVKAVDSVAVLENRFASEDEWIASLPKSRRGGLRRQRRRIADDPGVVVVGGAGREDLDSAEVATLIQGHRDRHGKLPLDTRTPPSAAFLHRFLRRPDVHTLTYTGADGRLLAVNTLLDHPDSPAKQHWGTLPVDEGGRQGLLFDSYIHAMRYATRRGVKELTAGRGLPELKATLGFRARPVYAAAVPRPVLGW</sequence>
<dbReference type="InterPro" id="IPR038740">
    <property type="entry name" value="BioF2-like_GNAT_dom"/>
</dbReference>
<accession>A0A075V713</accession>
<dbReference type="EMBL" id="CP008953">
    <property type="protein sequence ID" value="AIG78685.1"/>
    <property type="molecule type" value="Genomic_DNA"/>
</dbReference>
<organism evidence="2 3">
    <name type="scientific">Amycolatopsis japonica</name>
    <dbReference type="NCBI Taxonomy" id="208439"/>
    <lineage>
        <taxon>Bacteria</taxon>
        <taxon>Bacillati</taxon>
        <taxon>Actinomycetota</taxon>
        <taxon>Actinomycetes</taxon>
        <taxon>Pseudonocardiales</taxon>
        <taxon>Pseudonocardiaceae</taxon>
        <taxon>Amycolatopsis</taxon>
        <taxon>Amycolatopsis japonica group</taxon>
    </lineage>
</organism>
<dbReference type="HOGENOM" id="CLU_787298_0_0_11"/>
<dbReference type="InterPro" id="IPR016181">
    <property type="entry name" value="Acyl_CoA_acyltransferase"/>
</dbReference>
<dbReference type="STRING" id="208439.AJAP_29260"/>